<organism evidence="2 3">
    <name type="scientific">Haloferax larsenii</name>
    <dbReference type="NCBI Taxonomy" id="302484"/>
    <lineage>
        <taxon>Archaea</taxon>
        <taxon>Methanobacteriati</taxon>
        <taxon>Methanobacteriota</taxon>
        <taxon>Stenosarchaea group</taxon>
        <taxon>Halobacteria</taxon>
        <taxon>Halobacteriales</taxon>
        <taxon>Haloferacaceae</taxon>
        <taxon>Haloferax</taxon>
    </lineage>
</organism>
<accession>A0A1H7GUB2</accession>
<dbReference type="PROSITE" id="PS51549">
    <property type="entry name" value="DM13"/>
    <property type="match status" value="1"/>
</dbReference>
<evidence type="ECO:0000313" key="3">
    <source>
        <dbReference type="Proteomes" id="UP000183894"/>
    </source>
</evidence>
<dbReference type="RefSeq" id="WP_074792625.1">
    <property type="nucleotide sequence ID" value="NZ_FOAD01000001.1"/>
</dbReference>
<protein>
    <submittedName>
        <fullName evidence="2">Electron transfer DM13</fullName>
    </submittedName>
</protein>
<name>A0A1H7GUB2_HALLR</name>
<evidence type="ECO:0000259" key="1">
    <source>
        <dbReference type="PROSITE" id="PS51549"/>
    </source>
</evidence>
<feature type="domain" description="DM13" evidence="1">
    <location>
        <begin position="50"/>
        <end position="160"/>
    </location>
</feature>
<gene>
    <name evidence="2" type="ORF">SAMN04488691_101404</name>
</gene>
<dbReference type="Proteomes" id="UP000183894">
    <property type="component" value="Unassembled WGS sequence"/>
</dbReference>
<dbReference type="OrthoDB" id="306569at2157"/>
<sequence>MKRRTLLGLVGGGVALTVGGAAAAELFLPERATRVTDEGGAVDATPLSRGSFVGKTGHEVSGTVTLARDDEGHVLQFEDYEQTQGPDVFVYLTPEADPDTKAAVDDGVKVLIDGGEDAGESTKLGTFTQQLEDVGDPTRFRGVAIWCDRFSTPFGAATLSPVE</sequence>
<dbReference type="AlphaFoldDB" id="A0A1H7GUB2"/>
<dbReference type="EMBL" id="FOAD01000001">
    <property type="protein sequence ID" value="SEK41763.1"/>
    <property type="molecule type" value="Genomic_DNA"/>
</dbReference>
<proteinExistence type="predicted"/>
<dbReference type="Pfam" id="PF10517">
    <property type="entry name" value="DM13"/>
    <property type="match status" value="1"/>
</dbReference>
<evidence type="ECO:0000313" key="2">
    <source>
        <dbReference type="EMBL" id="SEK41763.1"/>
    </source>
</evidence>
<dbReference type="InterPro" id="IPR019545">
    <property type="entry name" value="DM13_domain"/>
</dbReference>
<reference evidence="2 3" key="1">
    <citation type="submission" date="2016-10" db="EMBL/GenBank/DDBJ databases">
        <authorList>
            <person name="de Groot N.N."/>
        </authorList>
    </citation>
    <scope>NUCLEOTIDE SEQUENCE [LARGE SCALE GENOMIC DNA]</scope>
    <source>
        <strain evidence="2 3">CDM_5</strain>
    </source>
</reference>